<proteinExistence type="predicted"/>
<keyword evidence="4" id="KW-1185">Reference proteome</keyword>
<protein>
    <recommendedName>
        <fullName evidence="2">Alpha-carbonic anhydrase domain-containing protein</fullName>
    </recommendedName>
</protein>
<dbReference type="SMART" id="SM01057">
    <property type="entry name" value="Carb_anhydrase"/>
    <property type="match status" value="1"/>
</dbReference>
<evidence type="ECO:0000256" key="1">
    <source>
        <dbReference type="SAM" id="SignalP"/>
    </source>
</evidence>
<sequence length="274" mass="30838">MAIKEVFLALGLASLLLFHVEAHTGFVSFNYAGNGPSNWGNLAAEYKSCSSGTIQSPINILQDNATLNTKLHDLSRLYVDANATLINNGFNVMLKFEKSGGLLLQDGKNYSLKELHWHAPSEHTIDNQKYPLELQMVHESEEEDGNVAIVAILYDFGNTDPFLYQLKDWVAQLAKEHCSLDEEIQVPIGPVRTKSLKRHSRRFFKYVGSLTTPPCTEKVTWYILGKVRKVSKEQVALIKSSLAPEFQNNARPIQSSNERNVELYDESKCNPHSQ</sequence>
<dbReference type="Proteomes" id="UP000829196">
    <property type="component" value="Unassembled WGS sequence"/>
</dbReference>
<dbReference type="PROSITE" id="PS51144">
    <property type="entry name" value="ALPHA_CA_2"/>
    <property type="match status" value="1"/>
</dbReference>
<dbReference type="SUPFAM" id="SSF51069">
    <property type="entry name" value="Carbonic anhydrase"/>
    <property type="match status" value="1"/>
</dbReference>
<organism evidence="3 4">
    <name type="scientific">Dendrobium nobile</name>
    <name type="common">Orchid</name>
    <dbReference type="NCBI Taxonomy" id="94219"/>
    <lineage>
        <taxon>Eukaryota</taxon>
        <taxon>Viridiplantae</taxon>
        <taxon>Streptophyta</taxon>
        <taxon>Embryophyta</taxon>
        <taxon>Tracheophyta</taxon>
        <taxon>Spermatophyta</taxon>
        <taxon>Magnoliopsida</taxon>
        <taxon>Liliopsida</taxon>
        <taxon>Asparagales</taxon>
        <taxon>Orchidaceae</taxon>
        <taxon>Epidendroideae</taxon>
        <taxon>Malaxideae</taxon>
        <taxon>Dendrobiinae</taxon>
        <taxon>Dendrobium</taxon>
    </lineage>
</organism>
<dbReference type="GO" id="GO:0004089">
    <property type="term" value="F:carbonate dehydratase activity"/>
    <property type="evidence" value="ECO:0007669"/>
    <property type="project" value="InterPro"/>
</dbReference>
<dbReference type="SMR" id="A0A8T3AKS1"/>
<dbReference type="PANTHER" id="PTHR18952:SF236">
    <property type="entry name" value="ALPHA CARBONIC ANHYDRASE 1, CHLOROPLASTIC"/>
    <property type="match status" value="1"/>
</dbReference>
<dbReference type="InterPro" id="IPR041891">
    <property type="entry name" value="Alpha_CA_prokaryot-like"/>
</dbReference>
<dbReference type="GO" id="GO:0006730">
    <property type="term" value="P:one-carbon metabolic process"/>
    <property type="evidence" value="ECO:0007669"/>
    <property type="project" value="TreeGrafter"/>
</dbReference>
<name>A0A8T3AKS1_DENNO</name>
<dbReference type="Pfam" id="PF00194">
    <property type="entry name" value="Carb_anhydrase"/>
    <property type="match status" value="1"/>
</dbReference>
<dbReference type="OrthoDB" id="429145at2759"/>
<feature type="signal peptide" evidence="1">
    <location>
        <begin position="1"/>
        <end position="22"/>
    </location>
</feature>
<evidence type="ECO:0000259" key="2">
    <source>
        <dbReference type="PROSITE" id="PS51144"/>
    </source>
</evidence>
<evidence type="ECO:0000313" key="4">
    <source>
        <dbReference type="Proteomes" id="UP000829196"/>
    </source>
</evidence>
<dbReference type="InterPro" id="IPR023561">
    <property type="entry name" value="Carbonic_anhydrase_a-class"/>
</dbReference>
<dbReference type="CDD" id="cd03124">
    <property type="entry name" value="alpha_CA_prokaryotic_like"/>
    <property type="match status" value="1"/>
</dbReference>
<dbReference type="PANTHER" id="PTHR18952">
    <property type="entry name" value="CARBONIC ANHYDRASE"/>
    <property type="match status" value="1"/>
</dbReference>
<comment type="caution">
    <text evidence="3">The sequence shown here is derived from an EMBL/GenBank/DDBJ whole genome shotgun (WGS) entry which is preliminary data.</text>
</comment>
<dbReference type="GO" id="GO:0008270">
    <property type="term" value="F:zinc ion binding"/>
    <property type="evidence" value="ECO:0007669"/>
    <property type="project" value="InterPro"/>
</dbReference>
<dbReference type="InterPro" id="IPR036398">
    <property type="entry name" value="CA_dom_sf"/>
</dbReference>
<feature type="domain" description="Alpha-carbonic anhydrase" evidence="2">
    <location>
        <begin position="27"/>
        <end position="265"/>
    </location>
</feature>
<dbReference type="InterPro" id="IPR001148">
    <property type="entry name" value="CA_dom"/>
</dbReference>
<gene>
    <name evidence="3" type="ORF">KFK09_023181</name>
</gene>
<dbReference type="AlphaFoldDB" id="A0A8T3AKS1"/>
<feature type="chain" id="PRO_5035748751" description="Alpha-carbonic anhydrase domain-containing protein" evidence="1">
    <location>
        <begin position="23"/>
        <end position="274"/>
    </location>
</feature>
<accession>A0A8T3AKS1</accession>
<dbReference type="Gene3D" id="3.10.200.10">
    <property type="entry name" value="Alpha carbonic anhydrase"/>
    <property type="match status" value="1"/>
</dbReference>
<evidence type="ECO:0000313" key="3">
    <source>
        <dbReference type="EMBL" id="KAI0496857.1"/>
    </source>
</evidence>
<keyword evidence="1" id="KW-0732">Signal</keyword>
<reference evidence="3" key="1">
    <citation type="journal article" date="2022" name="Front. Genet.">
        <title>Chromosome-Scale Assembly of the Dendrobium nobile Genome Provides Insights Into the Molecular Mechanism of the Biosynthesis of the Medicinal Active Ingredient of Dendrobium.</title>
        <authorList>
            <person name="Xu Q."/>
            <person name="Niu S.-C."/>
            <person name="Li K.-L."/>
            <person name="Zheng P.-J."/>
            <person name="Zhang X.-J."/>
            <person name="Jia Y."/>
            <person name="Liu Y."/>
            <person name="Niu Y.-X."/>
            <person name="Yu L.-H."/>
            <person name="Chen D.-F."/>
            <person name="Zhang G.-Q."/>
        </authorList>
    </citation>
    <scope>NUCLEOTIDE SEQUENCE</scope>
    <source>
        <tissue evidence="3">Leaf</tissue>
    </source>
</reference>
<dbReference type="EMBL" id="JAGYWB010000016">
    <property type="protein sequence ID" value="KAI0496857.1"/>
    <property type="molecule type" value="Genomic_DNA"/>
</dbReference>